<proteinExistence type="predicted"/>
<keyword evidence="2" id="KW-1185">Reference proteome</keyword>
<dbReference type="RefSeq" id="WP_106380501.1">
    <property type="nucleotide sequence ID" value="NZ_NIGF01000012.1"/>
</dbReference>
<evidence type="ECO:0000313" key="1">
    <source>
        <dbReference type="EMBL" id="PQV63423.1"/>
    </source>
</evidence>
<accession>A0A2S8SRI9</accession>
<dbReference type="InParanoid" id="A0A2S8SRI9"/>
<evidence type="ECO:0000313" key="2">
    <source>
        <dbReference type="Proteomes" id="UP000237684"/>
    </source>
</evidence>
<name>A0A2S8SRI9_9BACT</name>
<dbReference type="EMBL" id="NIGF01000012">
    <property type="protein sequence ID" value="PQV63423.1"/>
    <property type="molecule type" value="Genomic_DNA"/>
</dbReference>
<organism evidence="1 2">
    <name type="scientific">Abditibacterium utsteinense</name>
    <dbReference type="NCBI Taxonomy" id="1960156"/>
    <lineage>
        <taxon>Bacteria</taxon>
        <taxon>Pseudomonadati</taxon>
        <taxon>Abditibacteriota</taxon>
        <taxon>Abditibacteriia</taxon>
        <taxon>Abditibacteriales</taxon>
        <taxon>Abditibacteriaceae</taxon>
        <taxon>Abditibacterium</taxon>
    </lineage>
</organism>
<dbReference type="InterPro" id="IPR015943">
    <property type="entry name" value="WD40/YVTN_repeat-like_dom_sf"/>
</dbReference>
<gene>
    <name evidence="1" type="ORF">B1R32_11278</name>
</gene>
<dbReference type="AlphaFoldDB" id="A0A2S8SRI9"/>
<dbReference type="SUPFAM" id="SSF50969">
    <property type="entry name" value="YVTN repeat-like/Quinoprotein amine dehydrogenase"/>
    <property type="match status" value="1"/>
</dbReference>
<dbReference type="Proteomes" id="UP000237684">
    <property type="component" value="Unassembled WGS sequence"/>
</dbReference>
<dbReference type="OrthoDB" id="9812921at2"/>
<dbReference type="InterPro" id="IPR011044">
    <property type="entry name" value="Quino_amine_DH_bsu"/>
</dbReference>
<sequence length="382" mass="41806">MKKHYLREIVLLSAPLLLIVGIVLFVQIRRMRAPFINSNMPIRAAFFGADGEIVSIGIPAPAPGAGAASGATLARFNAKSGEKISEVSQNSMVLSPALSPDGHWLASLSLGAFGHYFLSLREVQNGFYERAPLDTGSKTVPRLVWNQKSSGLYLLDKNRAAFCGLNDVVLQSQNGWKQVFGNKFPEGATFSPDGEFVAFSSAPHTVEEIVPGPQTPAGRAFKTTLGYYEDAIKVCSWPDLKVVATFPGDGLGPPTFTPDGHSLLATACFKDGFSVVSAHIARFDLQTFKTRFVKIEADANSLFGMQNARFSPDGRVLVAMNSRISHSFYSAASGRLLSQSRELKAPPRNYWRENGDFSRDGRQFLSVWPEGIEIHDLWEMEP</sequence>
<dbReference type="Gene3D" id="2.130.10.10">
    <property type="entry name" value="YVTN repeat-like/Quinoprotein amine dehydrogenase"/>
    <property type="match status" value="1"/>
</dbReference>
<reference evidence="1 2" key="1">
    <citation type="journal article" date="2018" name="Syst. Appl. Microbiol.">
        <title>Abditibacterium utsteinense sp. nov., the first cultivated member of candidate phylum FBP, isolated from ice-free Antarctic soil samples.</title>
        <authorList>
            <person name="Tahon G."/>
            <person name="Tytgat B."/>
            <person name="Lebbe L."/>
            <person name="Carlier A."/>
            <person name="Willems A."/>
        </authorList>
    </citation>
    <scope>NUCLEOTIDE SEQUENCE [LARGE SCALE GENOMIC DNA]</scope>
    <source>
        <strain evidence="1 2">LMG 29911</strain>
    </source>
</reference>
<protein>
    <submittedName>
        <fullName evidence="1">WD40-like Beta Propeller Repeat</fullName>
    </submittedName>
</protein>
<comment type="caution">
    <text evidence="1">The sequence shown here is derived from an EMBL/GenBank/DDBJ whole genome shotgun (WGS) entry which is preliminary data.</text>
</comment>